<evidence type="ECO:0000256" key="3">
    <source>
        <dbReference type="ARBA" id="ARBA00022825"/>
    </source>
</evidence>
<dbReference type="Pfam" id="PF02897">
    <property type="entry name" value="Peptidase_S9_N"/>
    <property type="match status" value="1"/>
</dbReference>
<dbReference type="GO" id="GO:0004252">
    <property type="term" value="F:serine-type endopeptidase activity"/>
    <property type="evidence" value="ECO:0007669"/>
    <property type="project" value="InterPro"/>
</dbReference>
<dbReference type="Pfam" id="PF00326">
    <property type="entry name" value="Peptidase_S9"/>
    <property type="match status" value="1"/>
</dbReference>
<evidence type="ECO:0000313" key="7">
    <source>
        <dbReference type="EMBL" id="TQV87642.1"/>
    </source>
</evidence>
<name>A0A545UDT6_9GAMM</name>
<dbReference type="RefSeq" id="WP_142893820.1">
    <property type="nucleotide sequence ID" value="NZ_ML660164.1"/>
</dbReference>
<dbReference type="OrthoDB" id="9801421at2"/>
<dbReference type="InterPro" id="IPR023302">
    <property type="entry name" value="Pept_S9A_N"/>
</dbReference>
<evidence type="ECO:0000259" key="6">
    <source>
        <dbReference type="Pfam" id="PF02897"/>
    </source>
</evidence>
<dbReference type="PRINTS" id="PR00862">
    <property type="entry name" value="PROLIGOPTASE"/>
</dbReference>
<dbReference type="GO" id="GO:0070012">
    <property type="term" value="F:oligopeptidase activity"/>
    <property type="evidence" value="ECO:0007669"/>
    <property type="project" value="TreeGrafter"/>
</dbReference>
<comment type="caution">
    <text evidence="7">The sequence shown here is derived from an EMBL/GenBank/DDBJ whole genome shotgun (WGS) entry which is preliminary data.</text>
</comment>
<evidence type="ECO:0000256" key="1">
    <source>
        <dbReference type="ARBA" id="ARBA00022670"/>
    </source>
</evidence>
<proteinExistence type="predicted"/>
<keyword evidence="8" id="KW-1185">Reference proteome</keyword>
<dbReference type="InterPro" id="IPR001375">
    <property type="entry name" value="Peptidase_S9_cat"/>
</dbReference>
<dbReference type="PANTHER" id="PTHR42881:SF13">
    <property type="entry name" value="PROLYL ENDOPEPTIDASE"/>
    <property type="match status" value="1"/>
</dbReference>
<feature type="domain" description="Peptidase S9 prolyl oligopeptidase catalytic" evidence="5">
    <location>
        <begin position="490"/>
        <end position="691"/>
    </location>
</feature>
<dbReference type="GO" id="GO:0005829">
    <property type="term" value="C:cytosol"/>
    <property type="evidence" value="ECO:0007669"/>
    <property type="project" value="TreeGrafter"/>
</dbReference>
<protein>
    <submittedName>
        <fullName evidence="7">S9 family peptidase</fullName>
    </submittedName>
</protein>
<dbReference type="Proteomes" id="UP000315439">
    <property type="component" value="Unassembled WGS sequence"/>
</dbReference>
<dbReference type="Gene3D" id="2.130.10.120">
    <property type="entry name" value="Prolyl oligopeptidase, N-terminal domain"/>
    <property type="match status" value="1"/>
</dbReference>
<dbReference type="GO" id="GO:0006508">
    <property type="term" value="P:proteolysis"/>
    <property type="evidence" value="ECO:0007669"/>
    <property type="project" value="UniProtKB-KW"/>
</dbReference>
<keyword evidence="4" id="KW-0732">Signal</keyword>
<keyword evidence="3" id="KW-0720">Serine protease</keyword>
<dbReference type="InterPro" id="IPR002470">
    <property type="entry name" value="Peptidase_S9A"/>
</dbReference>
<organism evidence="7 8">
    <name type="scientific">Aliikangiella coralliicola</name>
    <dbReference type="NCBI Taxonomy" id="2592383"/>
    <lineage>
        <taxon>Bacteria</taxon>
        <taxon>Pseudomonadati</taxon>
        <taxon>Pseudomonadota</taxon>
        <taxon>Gammaproteobacteria</taxon>
        <taxon>Oceanospirillales</taxon>
        <taxon>Pleioneaceae</taxon>
        <taxon>Aliikangiella</taxon>
    </lineage>
</organism>
<dbReference type="InterPro" id="IPR029058">
    <property type="entry name" value="AB_hydrolase_fold"/>
</dbReference>
<dbReference type="EMBL" id="VIKS01000007">
    <property type="protein sequence ID" value="TQV87642.1"/>
    <property type="molecule type" value="Genomic_DNA"/>
</dbReference>
<dbReference type="AlphaFoldDB" id="A0A545UDT6"/>
<gene>
    <name evidence="7" type="ORF">FLL46_12300</name>
</gene>
<evidence type="ECO:0000256" key="2">
    <source>
        <dbReference type="ARBA" id="ARBA00022801"/>
    </source>
</evidence>
<feature type="chain" id="PRO_5021947044" evidence="4">
    <location>
        <begin position="20"/>
        <end position="692"/>
    </location>
</feature>
<dbReference type="SUPFAM" id="SSF50993">
    <property type="entry name" value="Peptidase/esterase 'gauge' domain"/>
    <property type="match status" value="1"/>
</dbReference>
<evidence type="ECO:0000313" key="8">
    <source>
        <dbReference type="Proteomes" id="UP000315439"/>
    </source>
</evidence>
<sequence>MKNKWLLVLVFVSFQSAWASVNEDPFIWLEDIESKKSMDWVKGQNKISESELRSQPIYQEIHDKALEILNSKDKIRYVNIRGDKVYNFWRDEKNIRGLYREANLQDYLANKPQWETVFDLDKISEAEGENWVYSGMNCLYPDYELCLMSLSRGGADATVVREFNIKTRKFVENGFYLPEAKSATAWKDANTLYVGTDFGEGSLTSSGYPRISKLWKRGTPLTEAKVVYEASTESVSAGVYRSFRASGKQDFIYDATSFYTTEFYLLNGNKKTKIIKQDDAQIVGIYNKNIFVELKSDWKYQGKEFKQGTVIYSPMASVKKGRPDYRVFVEPSDTKIIDWIQFSKNYVWVSWMDNVGSVIERMEVSSDGKWKTLRVPMDTKGQVSLSGLQEDSDSFFVTYENFTQPDTLYYMEGMTLKLTELQKLPAWFDAKTIQVEQHFADSKDGTKVPYFVVMKKGTRLNGKNPTLLYGYGGFEVSMRPYYSALTGSTWLARGGVYVLANIRGGGEFGPRWHQAALKEKRSKAYEDFEAIAKDLFARKITSSKHLGAQGGSNGGLLVGNMITRSPELFNAIVCQVPLLDMKRYNKLLAGASWMAEYGDPDNPKEWDYIKAFSPYHNLDENRSYPRVFFTTSTRDDRVHPGHARKMVARMKNMGHDVLYYENIEGGHGGASDNNQEAHLYAMIYAYLFMQLK</sequence>
<dbReference type="Gene3D" id="3.40.50.1820">
    <property type="entry name" value="alpha/beta hydrolase"/>
    <property type="match status" value="1"/>
</dbReference>
<dbReference type="SUPFAM" id="SSF53474">
    <property type="entry name" value="alpha/beta-Hydrolases"/>
    <property type="match status" value="1"/>
</dbReference>
<accession>A0A545UDT6</accession>
<keyword evidence="1" id="KW-0645">Protease</keyword>
<evidence type="ECO:0000256" key="4">
    <source>
        <dbReference type="SAM" id="SignalP"/>
    </source>
</evidence>
<reference evidence="7 8" key="1">
    <citation type="submission" date="2019-07" db="EMBL/GenBank/DDBJ databases">
        <title>Draft genome for Aliikangiella sp. M105.</title>
        <authorList>
            <person name="Wang G."/>
        </authorList>
    </citation>
    <scope>NUCLEOTIDE SEQUENCE [LARGE SCALE GENOMIC DNA]</scope>
    <source>
        <strain evidence="7 8">M105</strain>
    </source>
</reference>
<dbReference type="PANTHER" id="PTHR42881">
    <property type="entry name" value="PROLYL ENDOPEPTIDASE"/>
    <property type="match status" value="1"/>
</dbReference>
<evidence type="ECO:0000259" key="5">
    <source>
        <dbReference type="Pfam" id="PF00326"/>
    </source>
</evidence>
<feature type="domain" description="Peptidase S9A N-terminal" evidence="6">
    <location>
        <begin position="22"/>
        <end position="417"/>
    </location>
</feature>
<dbReference type="InterPro" id="IPR051167">
    <property type="entry name" value="Prolyl_oligopep/macrocyclase"/>
</dbReference>
<keyword evidence="2" id="KW-0378">Hydrolase</keyword>
<feature type="signal peptide" evidence="4">
    <location>
        <begin position="1"/>
        <end position="19"/>
    </location>
</feature>